<dbReference type="Gene3D" id="3.20.80.10">
    <property type="entry name" value="Regulatory factor, effector binding domain"/>
    <property type="match status" value="1"/>
</dbReference>
<evidence type="ECO:0000313" key="3">
    <source>
        <dbReference type="Ensembl" id="ENSSLUP00000007020.1"/>
    </source>
</evidence>
<dbReference type="PANTHER" id="PTHR11220:SF69">
    <property type="entry name" value="HEME-BINDING PROTEIN 2"/>
    <property type="match status" value="1"/>
</dbReference>
<dbReference type="PANTHER" id="PTHR11220">
    <property type="entry name" value="HEME-BINDING PROTEIN-RELATED"/>
    <property type="match status" value="1"/>
</dbReference>
<comment type="similarity">
    <text evidence="1">Belongs to the HEBP family.</text>
</comment>
<name>A0A8C9XB23_SANLU</name>
<dbReference type="GO" id="GO:0020037">
    <property type="term" value="F:heme binding"/>
    <property type="evidence" value="ECO:0007669"/>
    <property type="project" value="TreeGrafter"/>
</dbReference>
<feature type="chain" id="PRO_5034066268" description="Heme-binding protein 2" evidence="2">
    <location>
        <begin position="17"/>
        <end position="184"/>
    </location>
</feature>
<evidence type="ECO:0000313" key="4">
    <source>
        <dbReference type="Proteomes" id="UP000694568"/>
    </source>
</evidence>
<dbReference type="InterPro" id="IPR006917">
    <property type="entry name" value="SOUL_heme-bd"/>
</dbReference>
<dbReference type="Ensembl" id="ENSSLUT00000007201.1">
    <property type="protein sequence ID" value="ENSSLUP00000007020.1"/>
    <property type="gene ID" value="ENSSLUG00000003169.1"/>
</dbReference>
<proteinExistence type="inferred from homology"/>
<dbReference type="AlphaFoldDB" id="A0A8C9XB23"/>
<keyword evidence="2" id="KW-0732">Signal</keyword>
<dbReference type="SUPFAM" id="SSF55136">
    <property type="entry name" value="Probable bacterial effector-binding domain"/>
    <property type="match status" value="1"/>
</dbReference>
<feature type="signal peptide" evidence="2">
    <location>
        <begin position="1"/>
        <end position="16"/>
    </location>
</feature>
<keyword evidence="4" id="KW-1185">Reference proteome</keyword>
<organism evidence="3 4">
    <name type="scientific">Sander lucioperca</name>
    <name type="common">Pike-perch</name>
    <name type="synonym">Perca lucioperca</name>
    <dbReference type="NCBI Taxonomy" id="283035"/>
    <lineage>
        <taxon>Eukaryota</taxon>
        <taxon>Metazoa</taxon>
        <taxon>Chordata</taxon>
        <taxon>Craniata</taxon>
        <taxon>Vertebrata</taxon>
        <taxon>Euteleostomi</taxon>
        <taxon>Actinopterygii</taxon>
        <taxon>Neopterygii</taxon>
        <taxon>Teleostei</taxon>
        <taxon>Neoteleostei</taxon>
        <taxon>Acanthomorphata</taxon>
        <taxon>Eupercaria</taxon>
        <taxon>Perciformes</taxon>
        <taxon>Percoidei</taxon>
        <taxon>Percidae</taxon>
        <taxon>Luciopercinae</taxon>
        <taxon>Sander</taxon>
    </lineage>
</organism>
<reference evidence="3" key="1">
    <citation type="submission" date="2025-08" db="UniProtKB">
        <authorList>
            <consortium name="Ensembl"/>
        </authorList>
    </citation>
    <scope>IDENTIFICATION</scope>
</reference>
<reference evidence="3" key="2">
    <citation type="submission" date="2025-09" db="UniProtKB">
        <authorList>
            <consortium name="Ensembl"/>
        </authorList>
    </citation>
    <scope>IDENTIFICATION</scope>
</reference>
<evidence type="ECO:0000256" key="1">
    <source>
        <dbReference type="ARBA" id="ARBA00009817"/>
    </source>
</evidence>
<dbReference type="GO" id="GO:0005737">
    <property type="term" value="C:cytoplasm"/>
    <property type="evidence" value="ECO:0007669"/>
    <property type="project" value="TreeGrafter"/>
</dbReference>
<accession>A0A8C9XB23</accession>
<sequence length="184" mass="20807">MELPLLMLVLVSFCEGQNWNAPDFCRNKLCPQFTAAEQHQGFEERLYVPTEWITTKIDNPKSTDFMAANSRLKRVAGDSADYWPVLITVTNGSDASLSWFVPPNTAKPEMTDPSVTLQRRPEVTVYVRVFGGTPGIDNGQENAKMLCDALQEAGKSCTDTYSFAFYDSYFSITHHNEVWFDKTQ</sequence>
<dbReference type="Pfam" id="PF04832">
    <property type="entry name" value="SOUL"/>
    <property type="match status" value="1"/>
</dbReference>
<evidence type="ECO:0008006" key="5">
    <source>
        <dbReference type="Google" id="ProtNLM"/>
    </source>
</evidence>
<dbReference type="Proteomes" id="UP000694568">
    <property type="component" value="Unplaced"/>
</dbReference>
<dbReference type="GeneTree" id="ENSGT00940000170402"/>
<evidence type="ECO:0000256" key="2">
    <source>
        <dbReference type="SAM" id="SignalP"/>
    </source>
</evidence>
<protein>
    <recommendedName>
        <fullName evidence="5">Heme-binding protein 2</fullName>
    </recommendedName>
</protein>
<dbReference type="InterPro" id="IPR011256">
    <property type="entry name" value="Reg_factor_effector_dom_sf"/>
</dbReference>